<keyword evidence="5 6" id="KW-0472">Membrane</keyword>
<dbReference type="GO" id="GO:0005295">
    <property type="term" value="F:neutral L-amino acid:sodium symporter activity"/>
    <property type="evidence" value="ECO:0007669"/>
    <property type="project" value="TreeGrafter"/>
</dbReference>
<feature type="transmembrane region" description="Helical" evidence="6">
    <location>
        <begin position="320"/>
        <end position="347"/>
    </location>
</feature>
<evidence type="ECO:0000256" key="6">
    <source>
        <dbReference type="SAM" id="Phobius"/>
    </source>
</evidence>
<dbReference type="Pfam" id="PF00375">
    <property type="entry name" value="SDF"/>
    <property type="match status" value="1"/>
</dbReference>
<keyword evidence="4 6" id="KW-1133">Transmembrane helix</keyword>
<feature type="transmembrane region" description="Helical" evidence="6">
    <location>
        <begin position="175"/>
        <end position="195"/>
    </location>
</feature>
<feature type="transmembrane region" description="Helical" evidence="6">
    <location>
        <begin position="136"/>
        <end position="155"/>
    </location>
</feature>
<feature type="transmembrane region" description="Helical" evidence="6">
    <location>
        <begin position="278"/>
        <end position="308"/>
    </location>
</feature>
<proteinExistence type="predicted"/>
<dbReference type="AlphaFoldDB" id="A0A212T7X4"/>
<keyword evidence="3 6" id="KW-0812">Transmembrane</keyword>
<evidence type="ECO:0000256" key="4">
    <source>
        <dbReference type="ARBA" id="ARBA00022989"/>
    </source>
</evidence>
<reference evidence="7 8" key="1">
    <citation type="submission" date="2017-06" db="EMBL/GenBank/DDBJ databases">
        <authorList>
            <person name="Kim H.J."/>
            <person name="Triplett B.A."/>
        </authorList>
    </citation>
    <scope>NUCLEOTIDE SEQUENCE [LARGE SCALE GENOMIC DNA]</scope>
    <source>
        <strain evidence="7 8">DSM 22179</strain>
    </source>
</reference>
<feature type="transmembrane region" description="Helical" evidence="6">
    <location>
        <begin position="46"/>
        <end position="66"/>
    </location>
</feature>
<dbReference type="GO" id="GO:0032329">
    <property type="term" value="P:serine transport"/>
    <property type="evidence" value="ECO:0007669"/>
    <property type="project" value="TreeGrafter"/>
</dbReference>
<evidence type="ECO:0000313" key="7">
    <source>
        <dbReference type="EMBL" id="SNC62105.1"/>
    </source>
</evidence>
<evidence type="ECO:0000313" key="8">
    <source>
        <dbReference type="Proteomes" id="UP000198122"/>
    </source>
</evidence>
<name>A0A212T7X4_9MICO</name>
<dbReference type="InterPro" id="IPR036458">
    <property type="entry name" value="Na:dicarbo_symporter_sf"/>
</dbReference>
<protein>
    <submittedName>
        <fullName evidence="7">Na+/H+-dicarboxylate symporter</fullName>
    </submittedName>
</protein>
<feature type="transmembrane region" description="Helical" evidence="6">
    <location>
        <begin position="78"/>
        <end position="105"/>
    </location>
</feature>
<dbReference type="Proteomes" id="UP000198122">
    <property type="component" value="Unassembled WGS sequence"/>
</dbReference>
<gene>
    <name evidence="7" type="ORF">SAMN05445756_0620</name>
</gene>
<dbReference type="InterPro" id="IPR001991">
    <property type="entry name" value="Na-dicarboxylate_symporter"/>
</dbReference>
<dbReference type="EMBL" id="FYEZ01000001">
    <property type="protein sequence ID" value="SNC62105.1"/>
    <property type="molecule type" value="Genomic_DNA"/>
</dbReference>
<dbReference type="PANTHER" id="PTHR42865:SF8">
    <property type="entry name" value="SERINE_THREONINE TRANSPORTER SSTT"/>
    <property type="match status" value="1"/>
</dbReference>
<accession>A0A212T7X4</accession>
<sequence>MEPPPPPARRPRLGLLPRVLLAIVLGILVGLVAPDWLTRTMATFNGLFSNFLGFVIPLIILGLIAPAIGELGRGAGKWLALTAGIAYTSTVLAGLLGFGVSMAVLPGLLEGRGAPEVANPEDALLSPWFEIEMDPAFGVMTALLLAFTLGVGMTLVKGDTLQRGFEEFREIVNKVISGIIIPLLPVYILGVFLNMTAGGEVWRVISTFAGVVLMVFVLTAVLLLAQFGVAGALSSRNPLVLLKNMLPAYATALGTSSSAATIPVTLRQTLKNGVSEPVASFVIPLCATIHLAGSMVKLTCFSVAVMLLSGQDVATGTMIGFILLLGIMMIAAPGVPGGAVMAAVALLESNLGFNESQVGLMIATYIAIDSFGTATNVTGDGAIAQIVDRLARMRGFRRTDADEQPAAGAEIAPA</sequence>
<dbReference type="GO" id="GO:0005886">
    <property type="term" value="C:plasma membrane"/>
    <property type="evidence" value="ECO:0007669"/>
    <property type="project" value="TreeGrafter"/>
</dbReference>
<keyword evidence="8" id="KW-1185">Reference proteome</keyword>
<dbReference type="Gene3D" id="1.10.3860.10">
    <property type="entry name" value="Sodium:dicarboxylate symporter"/>
    <property type="match status" value="1"/>
</dbReference>
<comment type="subcellular location">
    <subcellularLocation>
        <location evidence="1">Membrane</location>
        <topology evidence="1">Multi-pass membrane protein</topology>
    </subcellularLocation>
</comment>
<evidence type="ECO:0000256" key="2">
    <source>
        <dbReference type="ARBA" id="ARBA00022448"/>
    </source>
</evidence>
<dbReference type="SUPFAM" id="SSF118215">
    <property type="entry name" value="Proton glutamate symport protein"/>
    <property type="match status" value="1"/>
</dbReference>
<dbReference type="PANTHER" id="PTHR42865">
    <property type="entry name" value="PROTON/GLUTAMATE-ASPARTATE SYMPORTER"/>
    <property type="match status" value="1"/>
</dbReference>
<keyword evidence="2" id="KW-0813">Transport</keyword>
<evidence type="ECO:0000256" key="5">
    <source>
        <dbReference type="ARBA" id="ARBA00023136"/>
    </source>
</evidence>
<evidence type="ECO:0000256" key="1">
    <source>
        <dbReference type="ARBA" id="ARBA00004141"/>
    </source>
</evidence>
<feature type="transmembrane region" description="Helical" evidence="6">
    <location>
        <begin position="201"/>
        <end position="225"/>
    </location>
</feature>
<dbReference type="RefSeq" id="WP_088817598.1">
    <property type="nucleotide sequence ID" value="NZ_FYEZ01000001.1"/>
</dbReference>
<dbReference type="OrthoDB" id="9768885at2"/>
<organism evidence="7 8">
    <name type="scientific">Kytococcus aerolatus</name>
    <dbReference type="NCBI Taxonomy" id="592308"/>
    <lineage>
        <taxon>Bacteria</taxon>
        <taxon>Bacillati</taxon>
        <taxon>Actinomycetota</taxon>
        <taxon>Actinomycetes</taxon>
        <taxon>Micrococcales</taxon>
        <taxon>Kytococcaceae</taxon>
        <taxon>Kytococcus</taxon>
    </lineage>
</organism>
<evidence type="ECO:0000256" key="3">
    <source>
        <dbReference type="ARBA" id="ARBA00022692"/>
    </source>
</evidence>
<feature type="transmembrane region" description="Helical" evidence="6">
    <location>
        <begin position="15"/>
        <end position="34"/>
    </location>
</feature>